<accession>A0A1R3HFB1</accession>
<dbReference type="EMBL" id="AWUE01020286">
    <property type="protein sequence ID" value="OMO69056.1"/>
    <property type="molecule type" value="Genomic_DNA"/>
</dbReference>
<evidence type="ECO:0000313" key="1">
    <source>
        <dbReference type="EMBL" id="OMO69056.1"/>
    </source>
</evidence>
<gene>
    <name evidence="1" type="ORF">COLO4_29298</name>
</gene>
<organism evidence="1 2">
    <name type="scientific">Corchorus olitorius</name>
    <dbReference type="NCBI Taxonomy" id="93759"/>
    <lineage>
        <taxon>Eukaryota</taxon>
        <taxon>Viridiplantae</taxon>
        <taxon>Streptophyta</taxon>
        <taxon>Embryophyta</taxon>
        <taxon>Tracheophyta</taxon>
        <taxon>Spermatophyta</taxon>
        <taxon>Magnoliopsida</taxon>
        <taxon>eudicotyledons</taxon>
        <taxon>Gunneridae</taxon>
        <taxon>Pentapetalae</taxon>
        <taxon>rosids</taxon>
        <taxon>malvids</taxon>
        <taxon>Malvales</taxon>
        <taxon>Malvaceae</taxon>
        <taxon>Grewioideae</taxon>
        <taxon>Apeibeae</taxon>
        <taxon>Corchorus</taxon>
    </lineage>
</organism>
<comment type="caution">
    <text evidence="1">The sequence shown here is derived from an EMBL/GenBank/DDBJ whole genome shotgun (WGS) entry which is preliminary data.</text>
</comment>
<keyword evidence="2" id="KW-1185">Reference proteome</keyword>
<name>A0A1R3HFB1_9ROSI</name>
<protein>
    <submittedName>
        <fullName evidence="1">Uncharacterized protein</fullName>
    </submittedName>
</protein>
<reference evidence="2" key="1">
    <citation type="submission" date="2013-09" db="EMBL/GenBank/DDBJ databases">
        <title>Corchorus olitorius genome sequencing.</title>
        <authorList>
            <person name="Alam M."/>
            <person name="Haque M.S."/>
            <person name="Islam M.S."/>
            <person name="Emdad E.M."/>
            <person name="Islam M.M."/>
            <person name="Ahmed B."/>
            <person name="Halim A."/>
            <person name="Hossen Q.M.M."/>
            <person name="Hossain M.Z."/>
            <person name="Ahmed R."/>
            <person name="Khan M.M."/>
            <person name="Islam R."/>
            <person name="Rashid M.M."/>
            <person name="Khan S.A."/>
            <person name="Rahman M.S."/>
            <person name="Alam M."/>
            <person name="Yahiya A.S."/>
            <person name="Khan M.S."/>
            <person name="Azam M.S."/>
            <person name="Haque T."/>
            <person name="Lashkar M.Z.H."/>
            <person name="Akhand A.I."/>
            <person name="Morshed G."/>
            <person name="Roy S."/>
            <person name="Uddin K.S."/>
            <person name="Rabeya T."/>
            <person name="Hossain A.S."/>
            <person name="Chowdhury A."/>
            <person name="Snigdha A.R."/>
            <person name="Mortoza M.S."/>
            <person name="Matin S.A."/>
            <person name="Hoque S.M.E."/>
            <person name="Islam M.K."/>
            <person name="Roy D.K."/>
            <person name="Haider R."/>
            <person name="Moosa M.M."/>
            <person name="Elias S.M."/>
            <person name="Hasan A.M."/>
            <person name="Jahan S."/>
            <person name="Shafiuddin M."/>
            <person name="Mahmood N."/>
            <person name="Shommy N.S."/>
        </authorList>
    </citation>
    <scope>NUCLEOTIDE SEQUENCE [LARGE SCALE GENOMIC DNA]</scope>
    <source>
        <strain evidence="2">cv. O-4</strain>
    </source>
</reference>
<dbReference type="AlphaFoldDB" id="A0A1R3HFB1"/>
<sequence length="31" mass="3755">MDYEFVAEFQANGEDFVKKTMNKEEYNYNSL</sequence>
<evidence type="ECO:0000313" key="2">
    <source>
        <dbReference type="Proteomes" id="UP000187203"/>
    </source>
</evidence>
<proteinExistence type="predicted"/>
<dbReference type="Proteomes" id="UP000187203">
    <property type="component" value="Unassembled WGS sequence"/>
</dbReference>